<dbReference type="Gene3D" id="3.20.20.140">
    <property type="entry name" value="Metal-dependent hydrolases"/>
    <property type="match status" value="1"/>
</dbReference>
<dbReference type="InterPro" id="IPR032466">
    <property type="entry name" value="Metal_Hydrolase"/>
</dbReference>
<keyword evidence="4" id="KW-1185">Reference proteome</keyword>
<dbReference type="AlphaFoldDB" id="A0A5P9P2G3"/>
<accession>A0A5P9P2G3</accession>
<dbReference type="KEGG" id="nas:GCU68_07180"/>
<dbReference type="OrthoDB" id="189863at2157"/>
<name>A0A5P9P2G3_9EURY</name>
<gene>
    <name evidence="3" type="ORF">GCU68_07180</name>
</gene>
<dbReference type="InterPro" id="IPR032465">
    <property type="entry name" value="ACMSD"/>
</dbReference>
<dbReference type="GO" id="GO:0016831">
    <property type="term" value="F:carboxy-lyase activity"/>
    <property type="evidence" value="ECO:0007669"/>
    <property type="project" value="InterPro"/>
</dbReference>
<dbReference type="SUPFAM" id="SSF51556">
    <property type="entry name" value="Metallo-dependent hydrolases"/>
    <property type="match status" value="1"/>
</dbReference>
<evidence type="ECO:0000313" key="3">
    <source>
        <dbReference type="EMBL" id="QFU82322.1"/>
    </source>
</evidence>
<reference evidence="3 4" key="1">
    <citation type="journal article" date="2007" name="Int. J. Syst. Evol. Microbiol.">
        <title>Natronorubrum sulfidifaciens sp. nov., an extremely haloalkaliphilic archaeon isolated from Aiding salt lake in Xin-Jiang, China.</title>
        <authorList>
            <person name="Cui H.L."/>
            <person name="Tohty D."/>
            <person name="Liu H.C."/>
            <person name="Liu S.J."/>
            <person name="Oren A."/>
            <person name="Zhou P.J."/>
        </authorList>
    </citation>
    <scope>NUCLEOTIDE SEQUENCE [LARGE SCALE GENOMIC DNA]</scope>
    <source>
        <strain evidence="3 4">7-3</strain>
    </source>
</reference>
<dbReference type="PANTHER" id="PTHR21240:SF28">
    <property type="entry name" value="ISO-OROTATE DECARBOXYLASE (EUROFUNG)"/>
    <property type="match status" value="1"/>
</dbReference>
<feature type="domain" description="Amidohydrolase-related" evidence="2">
    <location>
        <begin position="28"/>
        <end position="361"/>
    </location>
</feature>
<dbReference type="GO" id="GO:0005737">
    <property type="term" value="C:cytoplasm"/>
    <property type="evidence" value="ECO:0007669"/>
    <property type="project" value="TreeGrafter"/>
</dbReference>
<keyword evidence="3" id="KW-0378">Hydrolase</keyword>
<sequence>MSGQQTTHSTASDQTSPTLIDCDIHQKWADPQELVEYLPKQYRDRGVQAPDILYDNVAEFSRRDAVPDDGGPAGSSVEKMKTHHLEEFGVDYAILTGNSYLNLTALPNRDYAAELAIANNKWVIDNWLSEGGPFVGSLLAAPQKPNRMAEMIRELGDHPRVVQVVMPMASQLPYGHEHYWPMYEAAEEMGLPIAMHPYTEGHGVTRPPTGAGHPNTYFEWHTLLGTYAMGQLVSLVAEGVLAKFPDLSFVVIEGGLSWVPHFLWRMDKNWKALRAQVPYLQKPPSEYIRDQVRFTTQPIEEPNNPEHLLQILEMMHAKDTVMFASDYPHWDTDSPLYALPPMPDELEQAVMAGNAQELYGLPDDPESLPTDRT</sequence>
<dbReference type="Pfam" id="PF04909">
    <property type="entry name" value="Amidohydro_2"/>
    <property type="match status" value="1"/>
</dbReference>
<evidence type="ECO:0000259" key="2">
    <source>
        <dbReference type="Pfam" id="PF04909"/>
    </source>
</evidence>
<organism evidence="3 4">
    <name type="scientific">Natronorubrum aibiense</name>
    <dbReference type="NCBI Taxonomy" id="348826"/>
    <lineage>
        <taxon>Archaea</taxon>
        <taxon>Methanobacteriati</taxon>
        <taxon>Methanobacteriota</taxon>
        <taxon>Stenosarchaea group</taxon>
        <taxon>Halobacteria</taxon>
        <taxon>Halobacteriales</taxon>
        <taxon>Natrialbaceae</taxon>
        <taxon>Natronorubrum</taxon>
    </lineage>
</organism>
<keyword evidence="1" id="KW-0456">Lyase</keyword>
<dbReference type="InterPro" id="IPR006680">
    <property type="entry name" value="Amidohydro-rel"/>
</dbReference>
<proteinExistence type="predicted"/>
<protein>
    <submittedName>
        <fullName evidence="3">Amidohydrolase family protein</fullName>
    </submittedName>
</protein>
<dbReference type="Proteomes" id="UP000326170">
    <property type="component" value="Chromosome"/>
</dbReference>
<dbReference type="PANTHER" id="PTHR21240">
    <property type="entry name" value="2-AMINO-3-CARBOXYLMUCONATE-6-SEMIALDEHYDE DECARBOXYLASE"/>
    <property type="match status" value="1"/>
</dbReference>
<evidence type="ECO:0000256" key="1">
    <source>
        <dbReference type="ARBA" id="ARBA00023239"/>
    </source>
</evidence>
<evidence type="ECO:0000313" key="4">
    <source>
        <dbReference type="Proteomes" id="UP000326170"/>
    </source>
</evidence>
<dbReference type="GO" id="GO:0019748">
    <property type="term" value="P:secondary metabolic process"/>
    <property type="evidence" value="ECO:0007669"/>
    <property type="project" value="TreeGrafter"/>
</dbReference>
<dbReference type="GeneID" id="42300817"/>
<dbReference type="RefSeq" id="WP_152940229.1">
    <property type="nucleotide sequence ID" value="NZ_CP045488.1"/>
</dbReference>
<dbReference type="GO" id="GO:0016787">
    <property type="term" value="F:hydrolase activity"/>
    <property type="evidence" value="ECO:0007669"/>
    <property type="project" value="UniProtKB-KW"/>
</dbReference>
<dbReference type="EMBL" id="CP045488">
    <property type="protein sequence ID" value="QFU82322.1"/>
    <property type="molecule type" value="Genomic_DNA"/>
</dbReference>